<keyword evidence="4" id="KW-0658">Purine biosynthesis</keyword>
<dbReference type="SUPFAM" id="SSF53328">
    <property type="entry name" value="Formyltransferase"/>
    <property type="match status" value="1"/>
</dbReference>
<dbReference type="Pfam" id="PF00551">
    <property type="entry name" value="Formyl_trans_N"/>
    <property type="match status" value="1"/>
</dbReference>
<name>A0A7X0F466_9HYPH</name>
<evidence type="ECO:0000313" key="6">
    <source>
        <dbReference type="EMBL" id="MBB6352781.1"/>
    </source>
</evidence>
<dbReference type="RefSeq" id="WP_184697713.1">
    <property type="nucleotide sequence ID" value="NZ_BAABEG010000001.1"/>
</dbReference>
<dbReference type="GO" id="GO:0005829">
    <property type="term" value="C:cytosol"/>
    <property type="evidence" value="ECO:0007669"/>
    <property type="project" value="TreeGrafter"/>
</dbReference>
<comment type="pathway">
    <text evidence="1">Purine metabolism; IMP biosynthesis via de novo pathway; N(2)-formyl-N(1)-(5-phospho-D-ribosyl)glycinamide from N(1)-(5-phospho-D-ribosyl)glycinamide (10-formyl THF route): step 1/1.</text>
</comment>
<feature type="domain" description="Formyl transferase N-terminal" evidence="5">
    <location>
        <begin position="97"/>
        <end position="209"/>
    </location>
</feature>
<comment type="caution">
    <text evidence="6">The sequence shown here is derived from an EMBL/GenBank/DDBJ whole genome shotgun (WGS) entry which is preliminary data.</text>
</comment>
<dbReference type="AlphaFoldDB" id="A0A7X0F466"/>
<organism evidence="6 7">
    <name type="scientific">Aminobacter aganoensis</name>
    <dbReference type="NCBI Taxonomy" id="83264"/>
    <lineage>
        <taxon>Bacteria</taxon>
        <taxon>Pseudomonadati</taxon>
        <taxon>Pseudomonadota</taxon>
        <taxon>Alphaproteobacteria</taxon>
        <taxon>Hyphomicrobiales</taxon>
        <taxon>Phyllobacteriaceae</taxon>
        <taxon>Aminobacter</taxon>
    </lineage>
</organism>
<gene>
    <name evidence="6" type="ORF">GGR00_000533</name>
</gene>
<accession>A0A7X0F466</accession>
<reference evidence="6 7" key="1">
    <citation type="submission" date="2020-08" db="EMBL/GenBank/DDBJ databases">
        <title>Genomic Encyclopedia of Type Strains, Phase IV (KMG-IV): sequencing the most valuable type-strain genomes for metagenomic binning, comparative biology and taxonomic classification.</title>
        <authorList>
            <person name="Goeker M."/>
        </authorList>
    </citation>
    <scope>NUCLEOTIDE SEQUENCE [LARGE SCALE GENOMIC DNA]</scope>
    <source>
        <strain evidence="6 7">DSM 7051</strain>
    </source>
</reference>
<evidence type="ECO:0000256" key="3">
    <source>
        <dbReference type="ARBA" id="ARBA00022679"/>
    </source>
</evidence>
<dbReference type="PANTHER" id="PTHR43369">
    <property type="entry name" value="PHOSPHORIBOSYLGLYCINAMIDE FORMYLTRANSFERASE"/>
    <property type="match status" value="1"/>
</dbReference>
<dbReference type="Proteomes" id="UP000536262">
    <property type="component" value="Unassembled WGS sequence"/>
</dbReference>
<dbReference type="EC" id="2.1.2.2" evidence="2"/>
<keyword evidence="3 6" id="KW-0808">Transferase</keyword>
<dbReference type="GO" id="GO:0006189">
    <property type="term" value="P:'de novo' IMP biosynthetic process"/>
    <property type="evidence" value="ECO:0007669"/>
    <property type="project" value="TreeGrafter"/>
</dbReference>
<dbReference type="InterPro" id="IPR036477">
    <property type="entry name" value="Formyl_transf_N_sf"/>
</dbReference>
<keyword evidence="7" id="KW-1185">Reference proteome</keyword>
<dbReference type="EMBL" id="JACHOU010000001">
    <property type="protein sequence ID" value="MBB6352781.1"/>
    <property type="molecule type" value="Genomic_DNA"/>
</dbReference>
<dbReference type="InterPro" id="IPR002376">
    <property type="entry name" value="Formyl_transf_N"/>
</dbReference>
<evidence type="ECO:0000256" key="1">
    <source>
        <dbReference type="ARBA" id="ARBA00005054"/>
    </source>
</evidence>
<dbReference type="Gene3D" id="3.40.50.170">
    <property type="entry name" value="Formyl transferase, N-terminal domain"/>
    <property type="match status" value="1"/>
</dbReference>
<evidence type="ECO:0000256" key="2">
    <source>
        <dbReference type="ARBA" id="ARBA00012254"/>
    </source>
</evidence>
<dbReference type="PANTHER" id="PTHR43369:SF2">
    <property type="entry name" value="PHOSPHORIBOSYLGLYCINAMIDE FORMYLTRANSFERASE"/>
    <property type="match status" value="1"/>
</dbReference>
<evidence type="ECO:0000313" key="7">
    <source>
        <dbReference type="Proteomes" id="UP000536262"/>
    </source>
</evidence>
<protein>
    <recommendedName>
        <fullName evidence="2">phosphoribosylglycinamide formyltransferase 1</fullName>
        <ecNumber evidence="2">2.1.2.2</ecNumber>
    </recommendedName>
</protein>
<evidence type="ECO:0000256" key="4">
    <source>
        <dbReference type="ARBA" id="ARBA00022755"/>
    </source>
</evidence>
<dbReference type="CDD" id="cd08653">
    <property type="entry name" value="FMT_core_like_3"/>
    <property type="match status" value="1"/>
</dbReference>
<sequence length="255" mass="28133">MDRRPIVFVTEGGEHIWAIINSLTDRFGPISVVLETPYSKRELLVRRARKLGRLSVIGQLGTMILIRLGKSFFHGRIDQLIAQENLETEPRAGQEIVSISSANGPELVETVRRLEPAVVFLAGCRLLSARILADIPCPVINYHSGINPKYRGMNGGYWALATGDTGNFGSTVHLVDAGVDTGAVLYQSRGMPGKGDTIASYAMRQAAFSRDICARAVEDALNGTLAPIDTGLPSRQWYHPTVWQYLWSGIRRDVW</sequence>
<dbReference type="GO" id="GO:0004644">
    <property type="term" value="F:phosphoribosylglycinamide formyltransferase activity"/>
    <property type="evidence" value="ECO:0007669"/>
    <property type="project" value="UniProtKB-EC"/>
</dbReference>
<evidence type="ECO:0000259" key="5">
    <source>
        <dbReference type="Pfam" id="PF00551"/>
    </source>
</evidence>
<proteinExistence type="predicted"/>